<comment type="caution">
    <text evidence="5">The sequence shown here is derived from an EMBL/GenBank/DDBJ whole genome shotgun (WGS) entry which is preliminary data.</text>
</comment>
<feature type="compositionally biased region" description="Pro residues" evidence="3">
    <location>
        <begin position="322"/>
        <end position="340"/>
    </location>
</feature>
<feature type="compositionally biased region" description="Pro residues" evidence="3">
    <location>
        <begin position="348"/>
        <end position="360"/>
    </location>
</feature>
<dbReference type="EMBL" id="MTKT01002011">
    <property type="protein sequence ID" value="OWM82056.1"/>
    <property type="molecule type" value="Genomic_DNA"/>
</dbReference>
<evidence type="ECO:0000256" key="2">
    <source>
        <dbReference type="PROSITE-ProRule" id="PRU00117"/>
    </source>
</evidence>
<dbReference type="SUPFAM" id="SSF54791">
    <property type="entry name" value="Eukaryotic type KH-domain (KH-domain type I)"/>
    <property type="match status" value="3"/>
</dbReference>
<dbReference type="GO" id="GO:0003723">
    <property type="term" value="F:RNA binding"/>
    <property type="evidence" value="ECO:0007669"/>
    <property type="project" value="UniProtKB-UniRule"/>
</dbReference>
<reference evidence="6" key="1">
    <citation type="journal article" date="2017" name="Plant J.">
        <title>The pomegranate (Punica granatum L.) genome and the genomics of punicalagin biosynthesis.</title>
        <authorList>
            <person name="Qin G."/>
            <person name="Xu C."/>
            <person name="Ming R."/>
            <person name="Tang H."/>
            <person name="Guyot R."/>
            <person name="Kramer E.M."/>
            <person name="Hu Y."/>
            <person name="Yi X."/>
            <person name="Qi Y."/>
            <person name="Xu X."/>
            <person name="Gao Z."/>
            <person name="Pan H."/>
            <person name="Jian J."/>
            <person name="Tian Y."/>
            <person name="Yue Z."/>
            <person name="Xu Y."/>
        </authorList>
    </citation>
    <scope>NUCLEOTIDE SEQUENCE [LARGE SCALE GENOMIC DNA]</scope>
    <source>
        <strain evidence="6">cv. Dabenzi</strain>
    </source>
</reference>
<dbReference type="Proteomes" id="UP000197138">
    <property type="component" value="Unassembled WGS sequence"/>
</dbReference>
<evidence type="ECO:0000313" key="6">
    <source>
        <dbReference type="Proteomes" id="UP000197138"/>
    </source>
</evidence>
<dbReference type="CDD" id="cd22461">
    <property type="entry name" value="KH-I_PEPPER_like_rpt3"/>
    <property type="match status" value="1"/>
</dbReference>
<organism evidence="5 6">
    <name type="scientific">Punica granatum</name>
    <name type="common">Pomegranate</name>
    <dbReference type="NCBI Taxonomy" id="22663"/>
    <lineage>
        <taxon>Eukaryota</taxon>
        <taxon>Viridiplantae</taxon>
        <taxon>Streptophyta</taxon>
        <taxon>Embryophyta</taxon>
        <taxon>Tracheophyta</taxon>
        <taxon>Spermatophyta</taxon>
        <taxon>Magnoliopsida</taxon>
        <taxon>eudicotyledons</taxon>
        <taxon>Gunneridae</taxon>
        <taxon>Pentapetalae</taxon>
        <taxon>rosids</taxon>
        <taxon>malvids</taxon>
        <taxon>Myrtales</taxon>
        <taxon>Lythraceae</taxon>
        <taxon>Punica</taxon>
    </lineage>
</organism>
<dbReference type="InterPro" id="IPR036612">
    <property type="entry name" value="KH_dom_type_1_sf"/>
</dbReference>
<evidence type="ECO:0000256" key="1">
    <source>
        <dbReference type="ARBA" id="ARBA00022737"/>
    </source>
</evidence>
<feature type="domain" description="K Homology" evidence="4">
    <location>
        <begin position="401"/>
        <end position="471"/>
    </location>
</feature>
<dbReference type="CDD" id="cd22460">
    <property type="entry name" value="KH-I_PEPPER_rpt2_like"/>
    <property type="match status" value="1"/>
</dbReference>
<feature type="compositionally biased region" description="Basic and acidic residues" evidence="3">
    <location>
        <begin position="33"/>
        <end position="72"/>
    </location>
</feature>
<feature type="domain" description="K Homology" evidence="4">
    <location>
        <begin position="217"/>
        <end position="292"/>
    </location>
</feature>
<dbReference type="Gene3D" id="3.30.1370.10">
    <property type="entry name" value="K Homology domain, type 1"/>
    <property type="match status" value="1"/>
</dbReference>
<sequence length="528" mass="56694">MFSFLCLQTVPMAEFEQNVEEYNVAEAGQTLDEHNSAHDEHNEALEEHDAAPDEHDAAPDEHDAAAGDHNAEEQPDDGQPQEEEPQEEEEPDEEEQEPEGDLAPQEKENEEDSGAEVVDKKWPGWPGESVFRMLVPAQKVGGIIGRKGEFIKKIVEETRARIKILDGPPGTAERAVMVSAKEEPDSPLPPAMDGLLRIHKRLIDGSEGDSANLHPGGKTSTRLLVAASQAGSLIGKGGGTVKSIQEESNCIVRVLSSEDLPVFALQDDRVVEVVGDASGVHKGIELIASHLRKFLVDRSIIPLFEMQMQMGKAPPVDHHMPPHQPWGPPQGPPMNAPPGPGYGHNPQYMPPPRQLESYYPPPDMPPPVDHQTHQGISAYGREAPIGGHVPSGGQSAPSMIKQITQQMQIPLSYADAVIGTAGSSISYIRRTSGATVTIQETRGVPNEMTVEISGTASQVQTAQQLIQNFMAEAAAPAAQAQPGAPMDQGYNSQGYSSYQAHGSVYASPPSNPGHAGGYGSVYGSNYGY</sequence>
<feature type="domain" description="K Homology" evidence="4">
    <location>
        <begin position="127"/>
        <end position="200"/>
    </location>
</feature>
<gene>
    <name evidence="5" type="ORF">CDL15_Pgr001630</name>
</gene>
<dbReference type="Pfam" id="PF00013">
    <property type="entry name" value="KH_1"/>
    <property type="match status" value="3"/>
</dbReference>
<feature type="region of interest" description="Disordered" evidence="3">
    <location>
        <begin position="319"/>
        <end position="360"/>
    </location>
</feature>
<name>A0A218XBH7_PUNGR</name>
<dbReference type="PANTHER" id="PTHR10288">
    <property type="entry name" value="KH DOMAIN CONTAINING RNA BINDING PROTEIN"/>
    <property type="match status" value="1"/>
</dbReference>
<dbReference type="Gene3D" id="3.30.310.210">
    <property type="match status" value="1"/>
</dbReference>
<keyword evidence="1" id="KW-0677">Repeat</keyword>
<dbReference type="FunFam" id="3.30.1370.10:FF:000127">
    <property type="entry name" value="RNA-binding KH domain-containing protein"/>
    <property type="match status" value="1"/>
</dbReference>
<dbReference type="CDD" id="cd22459">
    <property type="entry name" value="KH-I_PEPPER_rpt1_like"/>
    <property type="match status" value="1"/>
</dbReference>
<evidence type="ECO:0000259" key="4">
    <source>
        <dbReference type="SMART" id="SM00322"/>
    </source>
</evidence>
<dbReference type="PROSITE" id="PS50084">
    <property type="entry name" value="KH_TYPE_1"/>
    <property type="match status" value="3"/>
</dbReference>
<feature type="compositionally biased region" description="Acidic residues" evidence="3">
    <location>
        <begin position="73"/>
        <end position="100"/>
    </location>
</feature>
<feature type="region of interest" description="Disordered" evidence="3">
    <location>
        <begin position="33"/>
        <end position="126"/>
    </location>
</feature>
<dbReference type="InterPro" id="IPR004087">
    <property type="entry name" value="KH_dom"/>
</dbReference>
<protein>
    <recommendedName>
        <fullName evidence="4">K Homology domain-containing protein</fullName>
    </recommendedName>
</protein>
<evidence type="ECO:0000256" key="3">
    <source>
        <dbReference type="SAM" id="MobiDB-lite"/>
    </source>
</evidence>
<keyword evidence="2" id="KW-0694">RNA-binding</keyword>
<evidence type="ECO:0000313" key="5">
    <source>
        <dbReference type="EMBL" id="OWM82056.1"/>
    </source>
</evidence>
<dbReference type="AlphaFoldDB" id="A0A218XBH7"/>
<accession>A0A218XBH7</accession>
<proteinExistence type="predicted"/>
<dbReference type="SMART" id="SM00322">
    <property type="entry name" value="KH"/>
    <property type="match status" value="3"/>
</dbReference>
<dbReference type="InterPro" id="IPR004088">
    <property type="entry name" value="KH_dom_type_1"/>
</dbReference>